<dbReference type="STRING" id="265719.SAMN04488509_109114"/>
<dbReference type="InterPro" id="IPR051012">
    <property type="entry name" value="CellSynth/LPSAsmb/PSIAsmb"/>
</dbReference>
<evidence type="ECO:0000256" key="2">
    <source>
        <dbReference type="ARBA" id="ARBA00022803"/>
    </source>
</evidence>
<dbReference type="InterPro" id="IPR019734">
    <property type="entry name" value="TPR_rpt"/>
</dbReference>
<dbReference type="RefSeq" id="WP_091243891.1">
    <property type="nucleotide sequence ID" value="NZ_FNAG01000009.1"/>
</dbReference>
<feature type="signal peptide" evidence="4">
    <location>
        <begin position="1"/>
        <end position="23"/>
    </location>
</feature>
<dbReference type="PANTHER" id="PTHR45586">
    <property type="entry name" value="TPR REPEAT-CONTAINING PROTEIN PA4667"/>
    <property type="match status" value="1"/>
</dbReference>
<proteinExistence type="predicted"/>
<dbReference type="InterPro" id="IPR011990">
    <property type="entry name" value="TPR-like_helical_dom_sf"/>
</dbReference>
<dbReference type="Pfam" id="PF13432">
    <property type="entry name" value="TPR_16"/>
    <property type="match status" value="2"/>
</dbReference>
<evidence type="ECO:0000256" key="1">
    <source>
        <dbReference type="ARBA" id="ARBA00022737"/>
    </source>
</evidence>
<reference evidence="5 6" key="1">
    <citation type="submission" date="2016-10" db="EMBL/GenBank/DDBJ databases">
        <authorList>
            <person name="de Groot N.N."/>
        </authorList>
    </citation>
    <scope>NUCLEOTIDE SEQUENCE [LARGE SCALE GENOMIC DNA]</scope>
    <source>
        <strain evidence="5 6">DSM 16957</strain>
    </source>
</reference>
<gene>
    <name evidence="5" type="ORF">SAMN04488509_109114</name>
</gene>
<dbReference type="PROSITE" id="PS50005">
    <property type="entry name" value="TPR"/>
    <property type="match status" value="1"/>
</dbReference>
<dbReference type="Pfam" id="PF14559">
    <property type="entry name" value="TPR_19"/>
    <property type="match status" value="1"/>
</dbReference>
<evidence type="ECO:0000256" key="3">
    <source>
        <dbReference type="PROSITE-ProRule" id="PRU00339"/>
    </source>
</evidence>
<dbReference type="OrthoDB" id="9766710at2"/>
<dbReference type="AlphaFoldDB" id="A0A1G6YDR7"/>
<organism evidence="5 6">
    <name type="scientific">Aquimonas voraii</name>
    <dbReference type="NCBI Taxonomy" id="265719"/>
    <lineage>
        <taxon>Bacteria</taxon>
        <taxon>Pseudomonadati</taxon>
        <taxon>Pseudomonadota</taxon>
        <taxon>Gammaproteobacteria</taxon>
        <taxon>Lysobacterales</taxon>
        <taxon>Lysobacteraceae</taxon>
        <taxon>Aquimonas</taxon>
    </lineage>
</organism>
<dbReference type="EMBL" id="FNAG01000009">
    <property type="protein sequence ID" value="SDD88472.1"/>
    <property type="molecule type" value="Genomic_DNA"/>
</dbReference>
<feature type="chain" id="PRO_5011666476" evidence="4">
    <location>
        <begin position="24"/>
        <end position="569"/>
    </location>
</feature>
<keyword evidence="4" id="KW-0732">Signal</keyword>
<evidence type="ECO:0000313" key="5">
    <source>
        <dbReference type="EMBL" id="SDD88472.1"/>
    </source>
</evidence>
<dbReference type="Proteomes" id="UP000199603">
    <property type="component" value="Unassembled WGS sequence"/>
</dbReference>
<accession>A0A1G6YDR7</accession>
<dbReference type="SMART" id="SM00028">
    <property type="entry name" value="TPR"/>
    <property type="match status" value="6"/>
</dbReference>
<dbReference type="Gene3D" id="1.25.40.10">
    <property type="entry name" value="Tetratricopeptide repeat domain"/>
    <property type="match status" value="2"/>
</dbReference>
<dbReference type="SUPFAM" id="SSF48452">
    <property type="entry name" value="TPR-like"/>
    <property type="match status" value="2"/>
</dbReference>
<evidence type="ECO:0000256" key="4">
    <source>
        <dbReference type="SAM" id="SignalP"/>
    </source>
</evidence>
<keyword evidence="2 3" id="KW-0802">TPR repeat</keyword>
<keyword evidence="6" id="KW-1185">Reference proteome</keyword>
<keyword evidence="1" id="KW-0677">Repeat</keyword>
<feature type="repeat" description="TPR" evidence="3">
    <location>
        <begin position="524"/>
        <end position="557"/>
    </location>
</feature>
<dbReference type="PANTHER" id="PTHR45586:SF1">
    <property type="entry name" value="LIPOPOLYSACCHARIDE ASSEMBLY PROTEIN B"/>
    <property type="match status" value="1"/>
</dbReference>
<evidence type="ECO:0000313" key="6">
    <source>
        <dbReference type="Proteomes" id="UP000199603"/>
    </source>
</evidence>
<protein>
    <submittedName>
        <fullName evidence="5">Tetratricopeptide repeat-containing protein</fullName>
    </submittedName>
</protein>
<name>A0A1G6YDR7_9GAMM</name>
<sequence>MNARAFYLLLLLALAGSPPAAGADEARPPAPVLGDALLPLLEGEFALQQGDSAAAAVAYVEAAKQSSDPSVAERAARVALLADERLLLLDALKRWRELDPKSLGGRQFEQVALIREQRFEEAAEGLVALMKEGEEGQRLAIQALAGSGTPALEVLSRVLDAPGLPAEFGLWVALGGLAQQWGDADLAARVVERAGEVFPEDRRVGLWRAEVLLRQQRTEAAGAALDAVLALGLTDIPERLRAASLLDGLGQPERAAELLAEGEQSDATFAGRAAYLARLGESDALQALYGLIKADAVAAIGPESGAETTVFDAGISDDRRFLLGQIAEVLELGEEALRWYSAVSDPARRLPAQLRIAVLHEQAGRGVEAIETLQAVQGSDSEDGETLRNAFLLEAELLNRRGELLPSIDALNRGLQIFEDDRALLYARALTYERLDRVPEAIIDLQVLVTEDPEDADALNALGYTMADRTAEYEEALGYIERALALSPEQPAILDSMGWVLFKLGRHQEALDYLQRAFAAQEDAEIAAHLAEVLAALGREEEAREIWQKGAGLDPDNRAIQRLREQFGP</sequence>